<evidence type="ECO:0000313" key="2">
    <source>
        <dbReference type="EMBL" id="BFP44666.1"/>
    </source>
</evidence>
<proteinExistence type="predicted"/>
<protein>
    <submittedName>
        <fullName evidence="2">Uncharacterized protein</fullName>
    </submittedName>
</protein>
<dbReference type="AlphaFoldDB" id="A0AB33JTA1"/>
<sequence>MEAGVRHQFADEKQNVVGGSLPFFVGGGEPTPLEQGHPGEVPASADHTSGPEEDEAAELAALGRPRLTRAHLASSRETTRPHPRTC</sequence>
<feature type="region of interest" description="Disordered" evidence="1">
    <location>
        <begin position="18"/>
        <end position="86"/>
    </location>
</feature>
<accession>A0AB33JTA1</accession>
<evidence type="ECO:0000256" key="1">
    <source>
        <dbReference type="SAM" id="MobiDB-lite"/>
    </source>
</evidence>
<reference evidence="2" key="1">
    <citation type="submission" date="2024-07" db="EMBL/GenBank/DDBJ databases">
        <title>Complete genome sequences of cellulolytic bacteria, Kitasatospora sp. CMC57 and Streptomyces sp. CMC78, isolated from Japanese agricultural soil.</title>
        <authorList>
            <person name="Hashimoto T."/>
            <person name="Ito M."/>
            <person name="Iwamoto M."/>
            <person name="Fukahori D."/>
            <person name="Shoda T."/>
            <person name="Sakoda M."/>
            <person name="Morohoshi T."/>
            <person name="Mitsuboshi M."/>
            <person name="Nishizawa T."/>
        </authorList>
    </citation>
    <scope>NUCLEOTIDE SEQUENCE</scope>
    <source>
        <strain evidence="2">CMC57</strain>
    </source>
</reference>
<gene>
    <name evidence="2" type="ORF">KCMC57_10340</name>
</gene>
<organism evidence="2">
    <name type="scientific">Kitasatospora sp. CMC57</name>
    <dbReference type="NCBI Taxonomy" id="3231513"/>
    <lineage>
        <taxon>Bacteria</taxon>
        <taxon>Bacillati</taxon>
        <taxon>Actinomycetota</taxon>
        <taxon>Actinomycetes</taxon>
        <taxon>Kitasatosporales</taxon>
        <taxon>Streptomycetaceae</taxon>
        <taxon>Kitasatospora</taxon>
    </lineage>
</organism>
<name>A0AB33JTA1_9ACTN</name>
<dbReference type="EMBL" id="AP035881">
    <property type="protein sequence ID" value="BFP44666.1"/>
    <property type="molecule type" value="Genomic_DNA"/>
</dbReference>